<name>A0A381R749_9ZZZZ</name>
<organism evidence="1">
    <name type="scientific">marine metagenome</name>
    <dbReference type="NCBI Taxonomy" id="408172"/>
    <lineage>
        <taxon>unclassified sequences</taxon>
        <taxon>metagenomes</taxon>
        <taxon>ecological metagenomes</taxon>
    </lineage>
</organism>
<reference evidence="1" key="1">
    <citation type="submission" date="2018-05" db="EMBL/GenBank/DDBJ databases">
        <authorList>
            <person name="Lanie J.A."/>
            <person name="Ng W.-L."/>
            <person name="Kazmierczak K.M."/>
            <person name="Andrzejewski T.M."/>
            <person name="Davidsen T.M."/>
            <person name="Wayne K.J."/>
            <person name="Tettelin H."/>
            <person name="Glass J.I."/>
            <person name="Rusch D."/>
            <person name="Podicherti R."/>
            <person name="Tsui H.-C.T."/>
            <person name="Winkler M.E."/>
        </authorList>
    </citation>
    <scope>NUCLEOTIDE SEQUENCE</scope>
</reference>
<proteinExistence type="predicted"/>
<feature type="non-terminal residue" evidence="1">
    <location>
        <position position="1"/>
    </location>
</feature>
<dbReference type="EMBL" id="UINC01001691">
    <property type="protein sequence ID" value="SUZ86609.1"/>
    <property type="molecule type" value="Genomic_DNA"/>
</dbReference>
<protein>
    <submittedName>
        <fullName evidence="1">Uncharacterized protein</fullName>
    </submittedName>
</protein>
<evidence type="ECO:0000313" key="1">
    <source>
        <dbReference type="EMBL" id="SUZ86609.1"/>
    </source>
</evidence>
<gene>
    <name evidence="1" type="ORF">METZ01_LOCUS39463</name>
</gene>
<accession>A0A381R749</accession>
<sequence length="37" mass="4423">FYIGFSRLMEGERSYRVSTMSPVEEGLFLKLSYLFRI</sequence>
<dbReference type="AlphaFoldDB" id="A0A381R749"/>